<dbReference type="CDD" id="cd02440">
    <property type="entry name" value="AdoMet_MTases"/>
    <property type="match status" value="1"/>
</dbReference>
<proteinExistence type="predicted"/>
<comment type="caution">
    <text evidence="2">The sequence shown here is derived from an EMBL/GenBank/DDBJ whole genome shotgun (WGS) entry which is preliminary data.</text>
</comment>
<sequence>MMPLAHARRSCVTTKIMQQRTFAFQGSGPTAAQAEVRLWCREPPEAQAGKTLTWQLDSGDASGGQQPPDGAPPPAAAAAAAQPAAAGSNVAPQEDPDLIGLDVWPASIALCRYLANHPEVVAGQQVVELGAGMGLVGLLCAALGAQHVLLTDYEPQVLAHLDKNAALNGLQKRCASLRLDWRQPAASLAQQQQGNWHRIVAADVLYASAVVQPLIATLRLLLHPEGVTLIGHQVRRAIVLDPATRLPRLEDSDEPLEKFKAACAEAALQLRVLSSRETCSNRDSDPMVLLAVGGPQSRLADLPLLPSES</sequence>
<dbReference type="PANTHER" id="PTHR14614:SF132">
    <property type="entry name" value="PROTEIN-LYSINE METHYLTRANSFERASE C42C1.13"/>
    <property type="match status" value="1"/>
</dbReference>
<accession>A0AAD5DK47</accession>
<dbReference type="PANTHER" id="PTHR14614">
    <property type="entry name" value="HEPATOCELLULAR CARCINOMA-ASSOCIATED ANTIGEN"/>
    <property type="match status" value="1"/>
</dbReference>
<dbReference type="Pfam" id="PF10294">
    <property type="entry name" value="Methyltransf_16"/>
    <property type="match status" value="1"/>
</dbReference>
<evidence type="ECO:0000313" key="3">
    <source>
        <dbReference type="Proteomes" id="UP001205105"/>
    </source>
</evidence>
<organism evidence="2 3">
    <name type="scientific">Chlorella ohadii</name>
    <dbReference type="NCBI Taxonomy" id="2649997"/>
    <lineage>
        <taxon>Eukaryota</taxon>
        <taxon>Viridiplantae</taxon>
        <taxon>Chlorophyta</taxon>
        <taxon>core chlorophytes</taxon>
        <taxon>Trebouxiophyceae</taxon>
        <taxon>Chlorellales</taxon>
        <taxon>Chlorellaceae</taxon>
        <taxon>Chlorella clade</taxon>
        <taxon>Chlorella</taxon>
    </lineage>
</organism>
<gene>
    <name evidence="2" type="ORF">COHA_007130</name>
</gene>
<dbReference type="EMBL" id="JADXDR010000107">
    <property type="protein sequence ID" value="KAI7839127.1"/>
    <property type="molecule type" value="Genomic_DNA"/>
</dbReference>
<dbReference type="SUPFAM" id="SSF53335">
    <property type="entry name" value="S-adenosyl-L-methionine-dependent methyltransferases"/>
    <property type="match status" value="1"/>
</dbReference>
<evidence type="ECO:0000313" key="2">
    <source>
        <dbReference type="EMBL" id="KAI7839127.1"/>
    </source>
</evidence>
<feature type="region of interest" description="Disordered" evidence="1">
    <location>
        <begin position="55"/>
        <end position="91"/>
    </location>
</feature>
<name>A0AAD5DK47_9CHLO</name>
<dbReference type="InterPro" id="IPR019410">
    <property type="entry name" value="Methyltransf_16"/>
</dbReference>
<dbReference type="Proteomes" id="UP001205105">
    <property type="component" value="Unassembled WGS sequence"/>
</dbReference>
<evidence type="ECO:0000256" key="1">
    <source>
        <dbReference type="SAM" id="MobiDB-lite"/>
    </source>
</evidence>
<feature type="compositionally biased region" description="Low complexity" evidence="1">
    <location>
        <begin position="76"/>
        <end position="87"/>
    </location>
</feature>
<dbReference type="Gene3D" id="3.40.50.150">
    <property type="entry name" value="Vaccinia Virus protein VP39"/>
    <property type="match status" value="1"/>
</dbReference>
<protein>
    <submittedName>
        <fullName evidence="2">Uncharacterized protein</fullName>
    </submittedName>
</protein>
<dbReference type="AlphaFoldDB" id="A0AAD5DK47"/>
<keyword evidence="3" id="KW-1185">Reference proteome</keyword>
<reference evidence="2" key="1">
    <citation type="submission" date="2020-11" db="EMBL/GenBank/DDBJ databases">
        <title>Chlorella ohadii genome sequencing and assembly.</title>
        <authorList>
            <person name="Murik O."/>
            <person name="Treves H."/>
            <person name="Kedem I."/>
            <person name="Shotland Y."/>
            <person name="Kaplan A."/>
        </authorList>
    </citation>
    <scope>NUCLEOTIDE SEQUENCE</scope>
    <source>
        <strain evidence="2">1</strain>
    </source>
</reference>
<dbReference type="InterPro" id="IPR029063">
    <property type="entry name" value="SAM-dependent_MTases_sf"/>
</dbReference>